<reference evidence="1 2" key="1">
    <citation type="submission" date="2016-10" db="EMBL/GenBank/DDBJ databases">
        <title>Genome sequence of Mycobacterium talmonii.</title>
        <authorList>
            <person name="Greninger A.L."/>
            <person name="Elliott B."/>
            <person name="Vasireddy S."/>
            <person name="Vasireddy R."/>
        </authorList>
    </citation>
    <scope>NUCLEOTIDE SEQUENCE [LARGE SCALE GENOMIC DNA]</scope>
    <source>
        <strain evidence="2">NE-TNMC-100812</strain>
    </source>
</reference>
<protein>
    <recommendedName>
        <fullName evidence="3">Lipoprotein</fullName>
    </recommendedName>
</protein>
<dbReference type="SUPFAM" id="SSF51004">
    <property type="entry name" value="C-terminal (heme d1) domain of cytochrome cd1-nitrite reductase"/>
    <property type="match status" value="1"/>
</dbReference>
<dbReference type="Proteomes" id="UP000179734">
    <property type="component" value="Unassembled WGS sequence"/>
</dbReference>
<sequence length="349" mass="36482">MPDRPLLRGCAVVATAAALGAAGCSSPGATLERSPEVVVTALEAPLHDPVWSYRRHTLVGLTDDHRVAEVANPARPDAIRTRVSAPMDAGRNLQISQKDDATVFVPQPQHGTVAVVDLASLTVLEEFDAGPAPAYLSEDAGQRVLLALAADGSSVTPVDQYGWKKLPTAPVSGAPAEFIDGANRGRAIDYHLYGPSGIHYYKGPSSPPKERGSLAMDVVAAAGDGTKVTRSYVAARDQGVLYAVDSGRGGEGLEVVGTARLPSAPIRYLGTDDTRVYAATDHDVVVFEAASVTGYRQHTIPIVSVIDYRSGLPAGAKSAPLSGMAVGPHRVYLTLAGQAHLVSVTKPRL</sequence>
<accession>A0A1S1NK73</accession>
<name>A0A1S1NK73_9MYCO</name>
<evidence type="ECO:0000313" key="2">
    <source>
        <dbReference type="Proteomes" id="UP000179734"/>
    </source>
</evidence>
<dbReference type="AlphaFoldDB" id="A0A1S1NK73"/>
<evidence type="ECO:0000313" key="1">
    <source>
        <dbReference type="EMBL" id="OHV04267.1"/>
    </source>
</evidence>
<keyword evidence="2" id="KW-1185">Reference proteome</keyword>
<proteinExistence type="predicted"/>
<dbReference type="InterPro" id="IPR011048">
    <property type="entry name" value="Haem_d1_sf"/>
</dbReference>
<organism evidence="1 2">
    <name type="scientific">Mycobacterium talmoniae</name>
    <dbReference type="NCBI Taxonomy" id="1858794"/>
    <lineage>
        <taxon>Bacteria</taxon>
        <taxon>Bacillati</taxon>
        <taxon>Actinomycetota</taxon>
        <taxon>Actinomycetes</taxon>
        <taxon>Mycobacteriales</taxon>
        <taxon>Mycobacteriaceae</taxon>
        <taxon>Mycobacterium</taxon>
    </lineage>
</organism>
<dbReference type="PROSITE" id="PS51257">
    <property type="entry name" value="PROKAR_LIPOPROTEIN"/>
    <property type="match status" value="1"/>
</dbReference>
<comment type="caution">
    <text evidence="1">The sequence shown here is derived from an EMBL/GenBank/DDBJ whole genome shotgun (WGS) entry which is preliminary data.</text>
</comment>
<gene>
    <name evidence="1" type="ORF">BKN37_10815</name>
</gene>
<dbReference type="RefSeq" id="WP_071025394.1">
    <property type="nucleotide sequence ID" value="NZ_MLQM01000045.1"/>
</dbReference>
<evidence type="ECO:0008006" key="3">
    <source>
        <dbReference type="Google" id="ProtNLM"/>
    </source>
</evidence>
<dbReference type="EMBL" id="MLQM01000045">
    <property type="protein sequence ID" value="OHV04267.1"/>
    <property type="molecule type" value="Genomic_DNA"/>
</dbReference>